<sequence>MCYYSDTDEIKPTLPAAAAFLTKVYFSYPGVCWETDFPSPTGSIGNFLGRAVPFIRLFFEDAEGRRKFRVYFSNDRQLNTSHGIRVRQLHDSPHFWCGEIWNGAIQAAHRLNIEADLNDTLGTVFTVKDRKVWLNALDITLVVTGTPRPLSQGGDQTLRQHLLAQLRQLPTPDNDDLETSDDSESNTNGAEPQKSDGGSEAAGKQKNKGKNLEGQSEESTRDFVEPPEIRERYIAQIKKQRRTMWSHHLMHHIAPVKK</sequence>
<gene>
    <name evidence="2" type="ORF">B0H67DRAFT_551740</name>
</gene>
<organism evidence="2 3">
    <name type="scientific">Lasiosphaeris hirsuta</name>
    <dbReference type="NCBI Taxonomy" id="260670"/>
    <lineage>
        <taxon>Eukaryota</taxon>
        <taxon>Fungi</taxon>
        <taxon>Dikarya</taxon>
        <taxon>Ascomycota</taxon>
        <taxon>Pezizomycotina</taxon>
        <taxon>Sordariomycetes</taxon>
        <taxon>Sordariomycetidae</taxon>
        <taxon>Sordariales</taxon>
        <taxon>Lasiosphaeriaceae</taxon>
        <taxon>Lasiosphaeris</taxon>
    </lineage>
</organism>
<evidence type="ECO:0000256" key="1">
    <source>
        <dbReference type="SAM" id="MobiDB-lite"/>
    </source>
</evidence>
<comment type="caution">
    <text evidence="2">The sequence shown here is derived from an EMBL/GenBank/DDBJ whole genome shotgun (WGS) entry which is preliminary data.</text>
</comment>
<accession>A0AA40AP29</accession>
<feature type="region of interest" description="Disordered" evidence="1">
    <location>
        <begin position="169"/>
        <end position="228"/>
    </location>
</feature>
<dbReference type="EMBL" id="JAUKUA010000003">
    <property type="protein sequence ID" value="KAK0719355.1"/>
    <property type="molecule type" value="Genomic_DNA"/>
</dbReference>
<protein>
    <submittedName>
        <fullName evidence="2">Uncharacterized protein</fullName>
    </submittedName>
</protein>
<proteinExistence type="predicted"/>
<dbReference type="AlphaFoldDB" id="A0AA40AP29"/>
<keyword evidence="3" id="KW-1185">Reference proteome</keyword>
<dbReference type="Proteomes" id="UP001172102">
    <property type="component" value="Unassembled WGS sequence"/>
</dbReference>
<name>A0AA40AP29_9PEZI</name>
<feature type="compositionally biased region" description="Basic and acidic residues" evidence="1">
    <location>
        <begin position="218"/>
        <end position="228"/>
    </location>
</feature>
<evidence type="ECO:0000313" key="3">
    <source>
        <dbReference type="Proteomes" id="UP001172102"/>
    </source>
</evidence>
<reference evidence="2" key="1">
    <citation type="submission" date="2023-06" db="EMBL/GenBank/DDBJ databases">
        <title>Genome-scale phylogeny and comparative genomics of the fungal order Sordariales.</title>
        <authorList>
            <consortium name="Lawrence Berkeley National Laboratory"/>
            <person name="Hensen N."/>
            <person name="Bonometti L."/>
            <person name="Westerberg I."/>
            <person name="Brannstrom I.O."/>
            <person name="Guillou S."/>
            <person name="Cros-Aarteil S."/>
            <person name="Calhoun S."/>
            <person name="Haridas S."/>
            <person name="Kuo A."/>
            <person name="Mondo S."/>
            <person name="Pangilinan J."/>
            <person name="Riley R."/>
            <person name="Labutti K."/>
            <person name="Andreopoulos B."/>
            <person name="Lipzen A."/>
            <person name="Chen C."/>
            <person name="Yanf M."/>
            <person name="Daum C."/>
            <person name="Ng V."/>
            <person name="Clum A."/>
            <person name="Steindorff A."/>
            <person name="Ohm R."/>
            <person name="Martin F."/>
            <person name="Silar P."/>
            <person name="Natvig D."/>
            <person name="Lalanne C."/>
            <person name="Gautier V."/>
            <person name="Ament-Velasquez S.L."/>
            <person name="Kruys A."/>
            <person name="Hutchinson M.I."/>
            <person name="Powell A.J."/>
            <person name="Barry K."/>
            <person name="Miller A.N."/>
            <person name="Grigoriev I.V."/>
            <person name="Debuchy R."/>
            <person name="Gladieux P."/>
            <person name="Thoren M.H."/>
            <person name="Johannesson H."/>
        </authorList>
    </citation>
    <scope>NUCLEOTIDE SEQUENCE</scope>
    <source>
        <strain evidence="2">SMH4607-1</strain>
    </source>
</reference>
<feature type="compositionally biased region" description="Acidic residues" evidence="1">
    <location>
        <begin position="173"/>
        <end position="184"/>
    </location>
</feature>
<evidence type="ECO:0000313" key="2">
    <source>
        <dbReference type="EMBL" id="KAK0719355.1"/>
    </source>
</evidence>